<name>A0AAE9MPK0_9FLAO</name>
<dbReference type="Proteomes" id="UP000269693">
    <property type="component" value="Chromosome"/>
</dbReference>
<accession>A0AAE9MPK0</accession>
<dbReference type="RefSeq" id="WP_047790726.1">
    <property type="nucleotide sequence ID" value="NZ_CANLMG010000005.1"/>
</dbReference>
<sequence length="794" mass="92692">MNIRRTKDIQNLELPFKLKISFEKVVALFQKYASKEYEKHPYHQSSINIVREAKKAPELINGFSDESILEKHKEAIDLLLEPLFPELLLENEIKAVSIPFTFTSFKFTTRFEKILQNAGNDYELKVRNFESDLMYIYACSLILASVYDYPIDLKRPFFFDIPDKTINTIKKYRAAFNADFMEIFPAEGTPKITEEDIKILLDNFEDINIWKEKFPPKSYIFKGFGIMNLFDVTTDEIISEIRTSLIKKDDNLVHTLEGIFQRFFGIPDLSLGFSIFETDSNNFSSSHINKEESLVLNYDKDVSCDCIFCNYTLEKLFINNETLAISDVEKYGNQAENKNLYQRLKDKNIGSIILVPIQASTKNSIAIIEFASPRPFELNSINQNKLQDLIPLFKIAVDRFSEEHKNILEATIQENYTSIHPTVKWRFYEAAERFHRESYEAKEKVKIEDIIFPDVHPLYGQSDIKGSSVARNAAIKEDLITQLSLAISVLLEACKVESLPIYKELQFRVQEYLSDVKEGLKAGDEIAILDFLKREIYPVFNHIKEVNNDLSILVKSYINRLDPDLQVVYEKRKSYEDSVTLLNDKLASFIDIRQEEAQKMFPHYFERYKTDGVEYNMYIGQSLTKEKKYDDLYLYNLRLWQLQVMCEMENIALKAAEKMEHKLRVASLILVHSNPLAIKFRMDEKQFDVDGAYNIRYEIIKKRIDKAHIKGTEERLTVPGKIAIVYSQDKDADEYYKYIKYLQSKKLLGNIEKLDIEDLQGVSGLKALRVEVIYNKDFDTQKTMTIDELIQEFK</sequence>
<keyword evidence="3" id="KW-1185">Reference proteome</keyword>
<gene>
    <name evidence="1" type="ORF">D6200_13210</name>
    <name evidence="2" type="ORF">HER15_12050</name>
</gene>
<reference evidence="1 3" key="1">
    <citation type="submission" date="2018-09" db="EMBL/GenBank/DDBJ databases">
        <title>Insights into the microbiota of Asian seabass (Lates calcarifer) with tenacibaculosis symptoms and description of sp. nov. Tenacibaculum singaporense.</title>
        <authorList>
            <person name="Miyake S."/>
            <person name="Soh M."/>
            <person name="Azman M.N."/>
            <person name="Ngoh S.Y."/>
            <person name="Orban L."/>
            <person name="Seedorf H."/>
        </authorList>
    </citation>
    <scope>NUCLEOTIDE SEQUENCE [LARGE SCALE GENOMIC DNA]</scope>
    <source>
        <strain evidence="1 3">DSM 13764</strain>
    </source>
</reference>
<dbReference type="EMBL" id="CP050861">
    <property type="protein sequence ID" value="UTD16157.1"/>
    <property type="molecule type" value="Genomic_DNA"/>
</dbReference>
<dbReference type="AlphaFoldDB" id="A0AAE9MPK0"/>
<protein>
    <submittedName>
        <fullName evidence="2">GAF domain-containing protein</fullName>
    </submittedName>
</protein>
<dbReference type="Proteomes" id="UP001056837">
    <property type="component" value="Chromosome"/>
</dbReference>
<evidence type="ECO:0000313" key="1">
    <source>
        <dbReference type="EMBL" id="AZJ33471.1"/>
    </source>
</evidence>
<proteinExistence type="predicted"/>
<evidence type="ECO:0000313" key="2">
    <source>
        <dbReference type="EMBL" id="UTD16157.1"/>
    </source>
</evidence>
<organism evidence="2 4">
    <name type="scientific">Tenacibaculum mesophilum</name>
    <dbReference type="NCBI Taxonomy" id="104268"/>
    <lineage>
        <taxon>Bacteria</taxon>
        <taxon>Pseudomonadati</taxon>
        <taxon>Bacteroidota</taxon>
        <taxon>Flavobacteriia</taxon>
        <taxon>Flavobacteriales</taxon>
        <taxon>Flavobacteriaceae</taxon>
        <taxon>Tenacibaculum</taxon>
    </lineage>
</organism>
<dbReference type="EMBL" id="CP032544">
    <property type="protein sequence ID" value="AZJ33471.1"/>
    <property type="molecule type" value="Genomic_DNA"/>
</dbReference>
<evidence type="ECO:0000313" key="3">
    <source>
        <dbReference type="Proteomes" id="UP000269693"/>
    </source>
</evidence>
<reference evidence="2" key="2">
    <citation type="submission" date="2020-04" db="EMBL/GenBank/DDBJ databases">
        <title>Tenacibaculum mesophilum bac2.</title>
        <authorList>
            <person name="Li M."/>
        </authorList>
    </citation>
    <scope>NUCLEOTIDE SEQUENCE</scope>
    <source>
        <strain evidence="2">Bac2</strain>
    </source>
</reference>
<evidence type="ECO:0000313" key="4">
    <source>
        <dbReference type="Proteomes" id="UP001056837"/>
    </source>
</evidence>